<evidence type="ECO:0000256" key="3">
    <source>
        <dbReference type="ARBA" id="ARBA00022475"/>
    </source>
</evidence>
<dbReference type="PROSITE" id="PS00022">
    <property type="entry name" value="EGF_1"/>
    <property type="match status" value="1"/>
</dbReference>
<organism evidence="11 12">
    <name type="scientific">Alligator mississippiensis</name>
    <name type="common">American alligator</name>
    <dbReference type="NCBI Taxonomy" id="8496"/>
    <lineage>
        <taxon>Eukaryota</taxon>
        <taxon>Metazoa</taxon>
        <taxon>Chordata</taxon>
        <taxon>Craniata</taxon>
        <taxon>Vertebrata</taxon>
        <taxon>Euteleostomi</taxon>
        <taxon>Archelosauria</taxon>
        <taxon>Archosauria</taxon>
        <taxon>Crocodylia</taxon>
        <taxon>Alligatoridae</taxon>
        <taxon>Alligatorinae</taxon>
        <taxon>Alligator</taxon>
    </lineage>
</organism>
<dbReference type="PROSITE" id="PS01186">
    <property type="entry name" value="EGF_2"/>
    <property type="match status" value="1"/>
</dbReference>
<comment type="similarity">
    <text evidence="2">Belongs to the TMEM8 family.</text>
</comment>
<feature type="transmembrane region" description="Helical" evidence="9">
    <location>
        <begin position="687"/>
        <end position="707"/>
    </location>
</feature>
<keyword evidence="6 9" id="KW-0472">Membrane</keyword>
<keyword evidence="12" id="KW-1185">Reference proteome</keyword>
<feature type="transmembrane region" description="Helical" evidence="9">
    <location>
        <begin position="662"/>
        <end position="681"/>
    </location>
</feature>
<dbReference type="PROSITE" id="PS50026">
    <property type="entry name" value="EGF_3"/>
    <property type="match status" value="1"/>
</dbReference>
<evidence type="ECO:0000256" key="5">
    <source>
        <dbReference type="ARBA" id="ARBA00022989"/>
    </source>
</evidence>
<keyword evidence="3" id="KW-1003">Cell membrane</keyword>
<dbReference type="PANTHER" id="PTHR14319">
    <property type="entry name" value="FIVE-SPAN TRANSMEMBRANE PROTEIN M83"/>
    <property type="match status" value="1"/>
</dbReference>
<feature type="disulfide bond" evidence="7">
    <location>
        <begin position="529"/>
        <end position="539"/>
    </location>
</feature>
<dbReference type="PANTHER" id="PTHR14319:SF7">
    <property type="entry name" value="POST-GPI ATTACHMENT TO PROTEINS FACTOR 6"/>
    <property type="match status" value="1"/>
</dbReference>
<evidence type="ECO:0000259" key="10">
    <source>
        <dbReference type="PROSITE" id="PS50026"/>
    </source>
</evidence>
<keyword evidence="4 9" id="KW-0812">Transmembrane</keyword>
<dbReference type="InterPro" id="IPR000742">
    <property type="entry name" value="EGF"/>
</dbReference>
<evidence type="ECO:0000313" key="12">
    <source>
        <dbReference type="Proteomes" id="UP000050525"/>
    </source>
</evidence>
<evidence type="ECO:0000256" key="6">
    <source>
        <dbReference type="ARBA" id="ARBA00023136"/>
    </source>
</evidence>
<keyword evidence="5 9" id="KW-1133">Transmembrane helix</keyword>
<reference evidence="11 12" key="1">
    <citation type="journal article" date="2012" name="Genome Biol.">
        <title>Sequencing three crocodilian genomes to illuminate the evolution of archosaurs and amniotes.</title>
        <authorList>
            <person name="St John J.A."/>
            <person name="Braun E.L."/>
            <person name="Isberg S.R."/>
            <person name="Miles L.G."/>
            <person name="Chong A.Y."/>
            <person name="Gongora J."/>
            <person name="Dalzell P."/>
            <person name="Moran C."/>
            <person name="Bed'hom B."/>
            <person name="Abzhanov A."/>
            <person name="Burgess S.C."/>
            <person name="Cooksey A.M."/>
            <person name="Castoe T.A."/>
            <person name="Crawford N.G."/>
            <person name="Densmore L.D."/>
            <person name="Drew J.C."/>
            <person name="Edwards S.V."/>
            <person name="Faircloth B.C."/>
            <person name="Fujita M.K."/>
            <person name="Greenwold M.J."/>
            <person name="Hoffmann F.G."/>
            <person name="Howard J.M."/>
            <person name="Iguchi T."/>
            <person name="Janes D.E."/>
            <person name="Khan S.Y."/>
            <person name="Kohno S."/>
            <person name="de Koning A.J."/>
            <person name="Lance S.L."/>
            <person name="McCarthy F.M."/>
            <person name="McCormack J.E."/>
            <person name="Merchant M.E."/>
            <person name="Peterson D.G."/>
            <person name="Pollock D.D."/>
            <person name="Pourmand N."/>
            <person name="Raney B.J."/>
            <person name="Roessler K.A."/>
            <person name="Sanford J.R."/>
            <person name="Sawyer R.H."/>
            <person name="Schmidt C.J."/>
            <person name="Triplett E.W."/>
            <person name="Tuberville T.D."/>
            <person name="Venegas-Anaya M."/>
            <person name="Howard J.T."/>
            <person name="Jarvis E.D."/>
            <person name="Guillette L.J.Jr."/>
            <person name="Glenn T.C."/>
            <person name="Green R.E."/>
            <person name="Ray D.A."/>
        </authorList>
    </citation>
    <scope>NUCLEOTIDE SEQUENCE [LARGE SCALE GENOMIC DNA]</scope>
    <source>
        <strain evidence="11">KSC_2009_1</strain>
    </source>
</reference>
<evidence type="ECO:0000256" key="4">
    <source>
        <dbReference type="ARBA" id="ARBA00022692"/>
    </source>
</evidence>
<evidence type="ECO:0000313" key="11">
    <source>
        <dbReference type="EMBL" id="KYO44565.1"/>
    </source>
</evidence>
<gene>
    <name evidence="11" type="primary">TMEM8A</name>
    <name evidence="11" type="ORF">Y1Q_0005924</name>
</gene>
<dbReference type="Pfam" id="PF12036">
    <property type="entry name" value="DUF3522"/>
    <property type="match status" value="1"/>
</dbReference>
<comment type="subcellular location">
    <subcellularLocation>
        <location evidence="1">Cell membrane</location>
        <topology evidence="1">Multi-pass membrane protein</topology>
    </subcellularLocation>
</comment>
<proteinExistence type="inferred from homology"/>
<evidence type="ECO:0000256" key="1">
    <source>
        <dbReference type="ARBA" id="ARBA00004651"/>
    </source>
</evidence>
<dbReference type="InterPro" id="IPR021910">
    <property type="entry name" value="NGX6/PGAP6/MYMK"/>
</dbReference>
<feature type="transmembrane region" description="Helical" evidence="9">
    <location>
        <begin position="722"/>
        <end position="743"/>
    </location>
</feature>
<dbReference type="GO" id="GO:0005886">
    <property type="term" value="C:plasma membrane"/>
    <property type="evidence" value="ECO:0007669"/>
    <property type="project" value="UniProtKB-SubCell"/>
</dbReference>
<accession>A0A151P755</accession>
<dbReference type="Proteomes" id="UP000050525">
    <property type="component" value="Unassembled WGS sequence"/>
</dbReference>
<comment type="caution">
    <text evidence="11">The sequence shown here is derived from an EMBL/GenBank/DDBJ whole genome shotgun (WGS) entry which is preliminary data.</text>
</comment>
<feature type="transmembrane region" description="Helical" evidence="9">
    <location>
        <begin position="577"/>
        <end position="598"/>
    </location>
</feature>
<name>A0A151P755_ALLMI</name>
<evidence type="ECO:0000256" key="7">
    <source>
        <dbReference type="PROSITE-ProRule" id="PRU00076"/>
    </source>
</evidence>
<dbReference type="EMBL" id="AKHW03000725">
    <property type="protein sequence ID" value="KYO44565.1"/>
    <property type="molecule type" value="Genomic_DNA"/>
</dbReference>
<keyword evidence="7" id="KW-1015">Disulfide bond</keyword>
<keyword evidence="7" id="KW-0245">EGF-like domain</keyword>
<evidence type="ECO:0000256" key="9">
    <source>
        <dbReference type="SAM" id="Phobius"/>
    </source>
</evidence>
<dbReference type="eggNOG" id="ENOG502QQ7Q">
    <property type="taxonomic scope" value="Eukaryota"/>
</dbReference>
<comment type="caution">
    <text evidence="7">Lacks conserved residue(s) required for the propagation of feature annotation.</text>
</comment>
<protein>
    <submittedName>
        <fullName evidence="11">Transmembrane protein 8A</fullName>
    </submittedName>
</protein>
<feature type="domain" description="EGF-like" evidence="10">
    <location>
        <begin position="525"/>
        <end position="564"/>
    </location>
</feature>
<feature type="transmembrane region" description="Helical" evidence="9">
    <location>
        <begin position="749"/>
        <end position="768"/>
    </location>
</feature>
<feature type="region of interest" description="Disordered" evidence="8">
    <location>
        <begin position="1"/>
        <end position="31"/>
    </location>
</feature>
<feature type="disulfide bond" evidence="7">
    <location>
        <begin position="554"/>
        <end position="563"/>
    </location>
</feature>
<evidence type="ECO:0000256" key="8">
    <source>
        <dbReference type="SAM" id="MobiDB-lite"/>
    </source>
</evidence>
<dbReference type="STRING" id="8496.A0A151P755"/>
<dbReference type="AlphaFoldDB" id="A0A151P755"/>
<evidence type="ECO:0000256" key="2">
    <source>
        <dbReference type="ARBA" id="ARBA00005542"/>
    </source>
</evidence>
<sequence length="802" mass="90269">MSEEDPGDAETGNSNMHTFVVDEPPEEEQQKGDVIEEANLLTESQEEAHVQNGGDVLKVLMSPGQSYGCKLPDILLDDAAEGIECLLNHWTQILCFIAGPLLPLYPLYISEYFSQSAQKLSFYSWYGNAKLFQFHVPEDTVLLRWLLQASKGNEPECSNTEITIHFRYGAPPVINPLHTQFPANMTVHPSYNQTMTLNVTTQNSTFVNITTPAAGDWFIVAHLPETEGRIKVKGFSIPCTYTFQPDMFVLRLVNMPILEPDTPMKQTIVSPVQPLHVKIFIPQYTARMQFELLTCVMNGTTACIVRVMLGSVTLPQSFQKTLNCTARVGCSLILDSPPWEKWLQIMAENLSTTNTSVFLEMIASFTEDAAYNSSDQGSFCLQNQPIIREDLDVVSVRFRLINGPSIPVHSEFPTLFLLNLNTGKDSGGILVVNLLLNKTSLSLDSVSVLACVSAASPVLSLNTTQSCRTAFVQGYLLNVTASSTETTLIVPYPETENWFLSLQLLCSKGQSQCNEAKAKVTVSMYLTPCFNDCGEYGQCNLLRRHGYLYAGCSCKAGWSGWSCTDDTKAQSEGAQNLATLLLTLSNLMFLPAIVVAVYRYYLVEASIYIYTMFFSTFYHACDQPGVAVMCIMDYDTLQYCDFLGSVVSVWVTILCMSRMKKIFKYILFVLGTLFIAMSLQLDRRGVWNMMGPCLFALVVMIAAWVYYSMKRQHCYPSSWKRWVFYLFPGMTLALVALSIYAFMETTDNYYYTHSLWHILVASSVAFLLPPQDKHKKPWAWSQKLICRYQICQNDREELYTVT</sequence>